<dbReference type="Gene3D" id="3.80.10.10">
    <property type="entry name" value="Ribonuclease Inhibitor"/>
    <property type="match status" value="1"/>
</dbReference>
<evidence type="ECO:0008006" key="4">
    <source>
        <dbReference type="Google" id="ProtNLM"/>
    </source>
</evidence>
<dbReference type="InterPro" id="IPR032675">
    <property type="entry name" value="LRR_dom_sf"/>
</dbReference>
<dbReference type="AlphaFoldDB" id="A0AAW0G0A1"/>
<accession>A0AAW0G0A1</accession>
<dbReference type="EMBL" id="JASBNA010000036">
    <property type="protein sequence ID" value="KAK7682435.1"/>
    <property type="molecule type" value="Genomic_DNA"/>
</dbReference>
<evidence type="ECO:0000313" key="2">
    <source>
        <dbReference type="EMBL" id="KAK7682435.1"/>
    </source>
</evidence>
<comment type="caution">
    <text evidence="2">The sequence shown here is derived from an EMBL/GenBank/DDBJ whole genome shotgun (WGS) entry which is preliminary data.</text>
</comment>
<name>A0AAW0G0A1_9APHY</name>
<feature type="region of interest" description="Disordered" evidence="1">
    <location>
        <begin position="45"/>
        <end position="80"/>
    </location>
</feature>
<sequence length="538" mass="61664">MSYTLPPLKSLFPTLLHHSSQAASSKSTRGYSDFSKILVGGTSCLGKRSASPSPEVTPTPSKRLRISNERNERQATSRFRSSLPLPHEIHNYILETFWNHDDIQCSSPETIRACSLTCKTWNKVARRHIFRAITLKCADELESITSLVINDKDIIGWIQRVRLYGSLTPLDKETAGKTLPPDWGIQDRWIYKFPSSLASRIRDKTHESYQPFNVKIFELFDFSHLSGAVEDCRWFAFWIYHLPWLENVEKLYLKSCEMPSNAMAAIAYSFPRLRKVGLTDVDFTANDHAIIEHISAPYNPTEEELQNQRLAMCAHLGVTMDELMSSRIPRNGVKYIAIHPPPAIESLYLNRTTTQYEWFDLMTLYTWIHSSVVARSLRSLELSKWLNIDTVAHFLNRLGPSPSLEHLTIWVACNVDLLVECGFNFSQLTNLKSIALHSAVADQVQVEVFVHVLSTLKASQLRYITLAIRYRGRIMTLEPVDNCISGQFKNLEMVVIECVGREGDKLNEARQEIEEMFPQLSRRGMLRVQNYVEPFLSY</sequence>
<protein>
    <recommendedName>
        <fullName evidence="4">F-box domain-containing protein</fullName>
    </recommendedName>
</protein>
<proteinExistence type="predicted"/>
<evidence type="ECO:0000313" key="3">
    <source>
        <dbReference type="Proteomes" id="UP001385951"/>
    </source>
</evidence>
<evidence type="ECO:0000256" key="1">
    <source>
        <dbReference type="SAM" id="MobiDB-lite"/>
    </source>
</evidence>
<dbReference type="SUPFAM" id="SSF52047">
    <property type="entry name" value="RNI-like"/>
    <property type="match status" value="1"/>
</dbReference>
<feature type="compositionally biased region" description="Basic and acidic residues" evidence="1">
    <location>
        <begin position="66"/>
        <end position="75"/>
    </location>
</feature>
<dbReference type="Proteomes" id="UP001385951">
    <property type="component" value="Unassembled WGS sequence"/>
</dbReference>
<feature type="compositionally biased region" description="Polar residues" evidence="1">
    <location>
        <begin position="50"/>
        <end position="60"/>
    </location>
</feature>
<reference evidence="2 3" key="1">
    <citation type="submission" date="2022-09" db="EMBL/GenBank/DDBJ databases">
        <authorList>
            <person name="Palmer J.M."/>
        </authorList>
    </citation>
    <scope>NUCLEOTIDE SEQUENCE [LARGE SCALE GENOMIC DNA]</scope>
    <source>
        <strain evidence="2 3">DSM 7382</strain>
    </source>
</reference>
<gene>
    <name evidence="2" type="ORF">QCA50_014640</name>
</gene>
<organism evidence="2 3">
    <name type="scientific">Cerrena zonata</name>
    <dbReference type="NCBI Taxonomy" id="2478898"/>
    <lineage>
        <taxon>Eukaryota</taxon>
        <taxon>Fungi</taxon>
        <taxon>Dikarya</taxon>
        <taxon>Basidiomycota</taxon>
        <taxon>Agaricomycotina</taxon>
        <taxon>Agaricomycetes</taxon>
        <taxon>Polyporales</taxon>
        <taxon>Cerrenaceae</taxon>
        <taxon>Cerrena</taxon>
    </lineage>
</organism>
<keyword evidence="3" id="KW-1185">Reference proteome</keyword>